<dbReference type="FunFam" id="3.40.50.880:FF:000007">
    <property type="entry name" value="Peptidase E"/>
    <property type="match status" value="1"/>
</dbReference>
<evidence type="ECO:0000256" key="6">
    <source>
        <dbReference type="ARBA" id="ARBA00022825"/>
    </source>
</evidence>
<evidence type="ECO:0000256" key="8">
    <source>
        <dbReference type="ARBA" id="ARBA00050239"/>
    </source>
</evidence>
<evidence type="ECO:0000256" key="2">
    <source>
        <dbReference type="ARBA" id="ARBA00006534"/>
    </source>
</evidence>
<dbReference type="PANTHER" id="PTHR20842">
    <property type="entry name" value="PROTEASE S51 ALPHA-ASPARTYL DIPEPTIDASE"/>
    <property type="match status" value="1"/>
</dbReference>
<evidence type="ECO:0000313" key="12">
    <source>
        <dbReference type="Proteomes" id="UP000006241"/>
    </source>
</evidence>
<comment type="catalytic activity">
    <reaction evidence="8">
        <text>Dipeptidase E catalyzes the hydrolysis of dipeptides Asp-|-Xaa. It does not act on peptides with N-terminal Glu, Asn or Gln, nor does it cleave isoaspartyl peptides.</text>
        <dbReference type="EC" id="3.4.13.21"/>
    </reaction>
</comment>
<dbReference type="GO" id="GO:0016805">
    <property type="term" value="F:dipeptidase activity"/>
    <property type="evidence" value="ECO:0007669"/>
    <property type="project" value="UniProtKB-KW"/>
</dbReference>
<dbReference type="HOGENOM" id="CLU_071689_0_0_10"/>
<evidence type="ECO:0000256" key="4">
    <source>
        <dbReference type="ARBA" id="ARBA00022670"/>
    </source>
</evidence>
<gene>
    <name evidence="11" type="ORF">HMPREF0765_2286</name>
</gene>
<keyword evidence="4" id="KW-0645">Protease</keyword>
<dbReference type="GO" id="GO:0008236">
    <property type="term" value="F:serine-type peptidase activity"/>
    <property type="evidence" value="ECO:0007669"/>
    <property type="project" value="UniProtKB-KW"/>
</dbReference>
<dbReference type="InterPro" id="IPR029062">
    <property type="entry name" value="Class_I_gatase-like"/>
</dbReference>
<dbReference type="EMBL" id="ACHB01000052">
    <property type="protein sequence ID" value="EEI92133.1"/>
    <property type="molecule type" value="Genomic_DNA"/>
</dbReference>
<evidence type="ECO:0000313" key="11">
    <source>
        <dbReference type="EMBL" id="EEI92133.1"/>
    </source>
</evidence>
<accession>C2FY80</accession>
<dbReference type="AlphaFoldDB" id="C2FY80"/>
<evidence type="ECO:0000256" key="9">
    <source>
        <dbReference type="ARBA" id="ARBA00066675"/>
    </source>
</evidence>
<proteinExistence type="inferred from homology"/>
<dbReference type="PANTHER" id="PTHR20842:SF0">
    <property type="entry name" value="ALPHA-ASPARTYL DIPEPTIDASE"/>
    <property type="match status" value="1"/>
</dbReference>
<organism evidence="11 12">
    <name type="scientific">Sphingobacterium spiritivorum ATCC 33300</name>
    <dbReference type="NCBI Taxonomy" id="525372"/>
    <lineage>
        <taxon>Bacteria</taxon>
        <taxon>Pseudomonadati</taxon>
        <taxon>Bacteroidota</taxon>
        <taxon>Sphingobacteriia</taxon>
        <taxon>Sphingobacteriales</taxon>
        <taxon>Sphingobacteriaceae</taxon>
        <taxon>Sphingobacterium</taxon>
    </lineage>
</organism>
<keyword evidence="5 11" id="KW-0378">Hydrolase</keyword>
<dbReference type="MEROPS" id="S51.002"/>
<dbReference type="GO" id="GO:0006508">
    <property type="term" value="P:proteolysis"/>
    <property type="evidence" value="ECO:0007669"/>
    <property type="project" value="UniProtKB-KW"/>
</dbReference>
<comment type="similarity">
    <text evidence="2">Belongs to the peptidase S51 family.</text>
</comment>
<dbReference type="CDD" id="cd03146">
    <property type="entry name" value="GAT1_Peptidase_E"/>
    <property type="match status" value="1"/>
</dbReference>
<dbReference type="GO" id="GO:0005737">
    <property type="term" value="C:cytoplasm"/>
    <property type="evidence" value="ECO:0007669"/>
    <property type="project" value="UniProtKB-SubCell"/>
</dbReference>
<name>C2FY80_SPHSI</name>
<dbReference type="Pfam" id="PF03575">
    <property type="entry name" value="Peptidase_S51"/>
    <property type="match status" value="1"/>
</dbReference>
<protein>
    <recommendedName>
        <fullName evidence="9">dipeptidase E</fullName>
        <ecNumber evidence="9">3.4.13.21</ecNumber>
    </recommendedName>
    <alternativeName>
        <fullName evidence="10">Asp-specific dipeptidase</fullName>
    </alternativeName>
</protein>
<reference evidence="11 12" key="1">
    <citation type="submission" date="2009-01" db="EMBL/GenBank/DDBJ databases">
        <authorList>
            <person name="Qin X."/>
            <person name="Bachman B."/>
            <person name="Battles P."/>
            <person name="Bell A."/>
            <person name="Bess C."/>
            <person name="Bickham C."/>
            <person name="Chaboub L."/>
            <person name="Chen D."/>
            <person name="Coyle M."/>
            <person name="Deiros D.R."/>
            <person name="Dinh H."/>
            <person name="Forbes L."/>
            <person name="Fowler G."/>
            <person name="Francisco L."/>
            <person name="Fu Q."/>
            <person name="Gubbala S."/>
            <person name="Hale W."/>
            <person name="Han Y."/>
            <person name="Hemphill L."/>
            <person name="Highlander S.K."/>
            <person name="Hirani K."/>
            <person name="Hogues M."/>
            <person name="Jackson L."/>
            <person name="Jakkamsetti A."/>
            <person name="Javaid M."/>
            <person name="Jiang H."/>
            <person name="Korchina V."/>
            <person name="Kovar C."/>
            <person name="Lara F."/>
            <person name="Lee S."/>
            <person name="Mata R."/>
            <person name="Mathew T."/>
            <person name="Moen C."/>
            <person name="Morales K."/>
            <person name="Munidasa M."/>
            <person name="Nazareth L."/>
            <person name="Ngo R."/>
            <person name="Nguyen L."/>
            <person name="Okwuonu G."/>
            <person name="Ongeri F."/>
            <person name="Patil S."/>
            <person name="Petrosino J."/>
            <person name="Pham C."/>
            <person name="Pham P."/>
            <person name="Pu L.-L."/>
            <person name="Puazo M."/>
            <person name="Raj R."/>
            <person name="Reid J."/>
            <person name="Rouhana J."/>
            <person name="Saada N."/>
            <person name="Shang Y."/>
            <person name="Simmons D."/>
            <person name="Thornton R."/>
            <person name="Warren J."/>
            <person name="Weissenberger G."/>
            <person name="Zhang J."/>
            <person name="Zhang L."/>
            <person name="Zhou C."/>
            <person name="Zhu D."/>
            <person name="Muzny D."/>
            <person name="Worley K."/>
            <person name="Gibbs R."/>
        </authorList>
    </citation>
    <scope>NUCLEOTIDE SEQUENCE [LARGE SCALE GENOMIC DNA]</scope>
    <source>
        <strain evidence="11 12">ATCC 33300</strain>
    </source>
</reference>
<dbReference type="NCBIfam" id="NF003642">
    <property type="entry name" value="PRK05282.1"/>
    <property type="match status" value="1"/>
</dbReference>
<keyword evidence="6" id="KW-0720">Serine protease</keyword>
<evidence type="ECO:0000256" key="7">
    <source>
        <dbReference type="ARBA" id="ARBA00022997"/>
    </source>
</evidence>
<comment type="caution">
    <text evidence="11">The sequence shown here is derived from an EMBL/GenBank/DDBJ whole genome shotgun (WGS) entry which is preliminary data.</text>
</comment>
<dbReference type="InterPro" id="IPR005320">
    <property type="entry name" value="Peptidase_S51"/>
</dbReference>
<dbReference type="Proteomes" id="UP000006241">
    <property type="component" value="Unassembled WGS sequence"/>
</dbReference>
<keyword evidence="3" id="KW-0963">Cytoplasm</keyword>
<evidence type="ECO:0000256" key="5">
    <source>
        <dbReference type="ARBA" id="ARBA00022801"/>
    </source>
</evidence>
<evidence type="ECO:0000256" key="10">
    <source>
        <dbReference type="ARBA" id="ARBA00075877"/>
    </source>
</evidence>
<dbReference type="Gene3D" id="3.40.50.880">
    <property type="match status" value="1"/>
</dbReference>
<evidence type="ECO:0000256" key="3">
    <source>
        <dbReference type="ARBA" id="ARBA00022490"/>
    </source>
</evidence>
<comment type="subcellular location">
    <subcellularLocation>
        <location evidence="1">Cytoplasm</location>
    </subcellularLocation>
</comment>
<keyword evidence="7 11" id="KW-0224">Dipeptidase</keyword>
<dbReference type="SUPFAM" id="SSF52317">
    <property type="entry name" value="Class I glutamine amidotransferase-like"/>
    <property type="match status" value="1"/>
</dbReference>
<evidence type="ECO:0000256" key="1">
    <source>
        <dbReference type="ARBA" id="ARBA00004496"/>
    </source>
</evidence>
<dbReference type="RefSeq" id="WP_003010638.1">
    <property type="nucleotide sequence ID" value="NZ_GG668633.1"/>
</dbReference>
<dbReference type="EC" id="3.4.13.21" evidence="9"/>
<sequence length="236" mass="26012">MEIGKNIRLMVISTSTVYGSDFLVYIRDRIADFIGEKQILFIPYARPSGISYDDYTSKVSQAMASLGIAVRGIHEFENPAQAIRETSSIFTGGGNTFLLLKTLQEKGLLSVLKEEIEKGKPYVGTSAGSNLTGLTISTTNDMPIVYPLGFDALQILPFNINPHYLDPDPNSTHKGETRETRIQEFHVYNAQPVLGIREGSWLEVENGQVILAGNLTARLFRQGATPVELSPGQIDF</sequence>